<evidence type="ECO:0000313" key="3">
    <source>
        <dbReference type="Proteomes" id="UP000007800"/>
    </source>
</evidence>
<dbReference type="RefSeq" id="XP_002774950.1">
    <property type="nucleotide sequence ID" value="XM_002774904.1"/>
</dbReference>
<reference evidence="2 3" key="1">
    <citation type="submission" date="2008-07" db="EMBL/GenBank/DDBJ databases">
        <authorList>
            <person name="El-Sayed N."/>
            <person name="Caler E."/>
            <person name="Inman J."/>
            <person name="Amedeo P."/>
            <person name="Hass B."/>
            <person name="Wortman J."/>
        </authorList>
    </citation>
    <scope>NUCLEOTIDE SEQUENCE [LARGE SCALE GENOMIC DNA]</scope>
    <source>
        <strain evidence="3">ATCC 50983 / TXsc</strain>
    </source>
</reference>
<name>C5L902_PERM5</name>
<dbReference type="Proteomes" id="UP000007800">
    <property type="component" value="Unassembled WGS sequence"/>
</dbReference>
<dbReference type="InParanoid" id="C5L902"/>
<feature type="region of interest" description="Disordered" evidence="1">
    <location>
        <begin position="181"/>
        <end position="215"/>
    </location>
</feature>
<dbReference type="EMBL" id="GG680342">
    <property type="protein sequence ID" value="EER06766.1"/>
    <property type="molecule type" value="Genomic_DNA"/>
</dbReference>
<dbReference type="AlphaFoldDB" id="C5L902"/>
<sequence length="215" mass="24040">MSTADNVELHDGGPVAAARAYGPVEESRHILAISVGHKVRTIATTLRVKSTALDEVYAMFEEHSEVQEEPIEDEADLSLFVESAPEEVKEDVLDLIGDQGGFDPVDCAVFAQYENLKSYLTLGLRARWADPGGVRSIRPQRKPIRSELWASEYSPFAGDLPGSFIERIIRRRSDFVRGQLGEREPIYRQTNPTEPESGPLKGPENLKMRDFDARL</sequence>
<gene>
    <name evidence="2" type="ORF">Pmar_PMAR013816</name>
</gene>
<dbReference type="GeneID" id="9056819"/>
<feature type="compositionally biased region" description="Basic and acidic residues" evidence="1">
    <location>
        <begin position="204"/>
        <end position="215"/>
    </location>
</feature>
<evidence type="ECO:0000313" key="2">
    <source>
        <dbReference type="EMBL" id="EER06766.1"/>
    </source>
</evidence>
<accession>C5L902</accession>
<proteinExistence type="predicted"/>
<protein>
    <submittedName>
        <fullName evidence="2">Uncharacterized protein</fullName>
    </submittedName>
</protein>
<organism evidence="3">
    <name type="scientific">Perkinsus marinus (strain ATCC 50983 / TXsc)</name>
    <dbReference type="NCBI Taxonomy" id="423536"/>
    <lineage>
        <taxon>Eukaryota</taxon>
        <taxon>Sar</taxon>
        <taxon>Alveolata</taxon>
        <taxon>Perkinsozoa</taxon>
        <taxon>Perkinsea</taxon>
        <taxon>Perkinsida</taxon>
        <taxon>Perkinsidae</taxon>
        <taxon>Perkinsus</taxon>
    </lineage>
</organism>
<dbReference type="OrthoDB" id="486017at2759"/>
<evidence type="ECO:0000256" key="1">
    <source>
        <dbReference type="SAM" id="MobiDB-lite"/>
    </source>
</evidence>
<keyword evidence="3" id="KW-1185">Reference proteome</keyword>